<accession>A0A382R648</accession>
<keyword evidence="5" id="KW-0411">Iron-sulfur</keyword>
<keyword evidence="3" id="KW-0479">Metal-binding</keyword>
<dbReference type="SFLD" id="SFLDS00029">
    <property type="entry name" value="Radical_SAM"/>
    <property type="match status" value="1"/>
</dbReference>
<reference evidence="7" key="1">
    <citation type="submission" date="2018-05" db="EMBL/GenBank/DDBJ databases">
        <authorList>
            <person name="Lanie J.A."/>
            <person name="Ng W.-L."/>
            <person name="Kazmierczak K.M."/>
            <person name="Andrzejewski T.M."/>
            <person name="Davidsen T.M."/>
            <person name="Wayne K.J."/>
            <person name="Tettelin H."/>
            <person name="Glass J.I."/>
            <person name="Rusch D."/>
            <person name="Podicherti R."/>
            <person name="Tsui H.-C.T."/>
            <person name="Winkler M.E."/>
        </authorList>
    </citation>
    <scope>NUCLEOTIDE SEQUENCE</scope>
</reference>
<evidence type="ECO:0000259" key="6">
    <source>
        <dbReference type="PROSITE" id="PS51918"/>
    </source>
</evidence>
<evidence type="ECO:0000256" key="4">
    <source>
        <dbReference type="ARBA" id="ARBA00023004"/>
    </source>
</evidence>
<evidence type="ECO:0000256" key="5">
    <source>
        <dbReference type="ARBA" id="ARBA00023014"/>
    </source>
</evidence>
<dbReference type="SUPFAM" id="SSF102114">
    <property type="entry name" value="Radical SAM enzymes"/>
    <property type="match status" value="1"/>
</dbReference>
<dbReference type="InterPro" id="IPR007197">
    <property type="entry name" value="rSAM"/>
</dbReference>
<protein>
    <recommendedName>
        <fullName evidence="6">Radical SAM core domain-containing protein</fullName>
    </recommendedName>
</protein>
<feature type="non-terminal residue" evidence="7">
    <location>
        <position position="324"/>
    </location>
</feature>
<dbReference type="GO" id="GO:0003824">
    <property type="term" value="F:catalytic activity"/>
    <property type="evidence" value="ECO:0007669"/>
    <property type="project" value="InterPro"/>
</dbReference>
<feature type="non-terminal residue" evidence="7">
    <location>
        <position position="1"/>
    </location>
</feature>
<dbReference type="PANTHER" id="PTHR43409">
    <property type="entry name" value="ANAEROBIC MAGNESIUM-PROTOPORPHYRIN IX MONOMETHYL ESTER CYCLASE-RELATED"/>
    <property type="match status" value="1"/>
</dbReference>
<organism evidence="7">
    <name type="scientific">marine metagenome</name>
    <dbReference type="NCBI Taxonomy" id="408172"/>
    <lineage>
        <taxon>unclassified sequences</taxon>
        <taxon>metagenomes</taxon>
        <taxon>ecological metagenomes</taxon>
    </lineage>
</organism>
<dbReference type="GO" id="GO:0046872">
    <property type="term" value="F:metal ion binding"/>
    <property type="evidence" value="ECO:0007669"/>
    <property type="project" value="UniProtKB-KW"/>
</dbReference>
<proteinExistence type="predicted"/>
<keyword evidence="2" id="KW-0949">S-adenosyl-L-methionine</keyword>
<keyword evidence="4" id="KW-0408">Iron</keyword>
<dbReference type="InterPro" id="IPR023404">
    <property type="entry name" value="rSAM_horseshoe"/>
</dbReference>
<dbReference type="InterPro" id="IPR058240">
    <property type="entry name" value="rSAM_sf"/>
</dbReference>
<evidence type="ECO:0000313" key="7">
    <source>
        <dbReference type="EMBL" id="SVC93199.1"/>
    </source>
</evidence>
<dbReference type="PROSITE" id="PS51918">
    <property type="entry name" value="RADICAL_SAM"/>
    <property type="match status" value="1"/>
</dbReference>
<gene>
    <name evidence="7" type="ORF">METZ01_LOCUS346053</name>
</gene>
<dbReference type="GO" id="GO:0005829">
    <property type="term" value="C:cytosol"/>
    <property type="evidence" value="ECO:0007669"/>
    <property type="project" value="TreeGrafter"/>
</dbReference>
<feature type="domain" description="Radical SAM core" evidence="6">
    <location>
        <begin position="146"/>
        <end position="324"/>
    </location>
</feature>
<dbReference type="Pfam" id="PF04055">
    <property type="entry name" value="Radical_SAM"/>
    <property type="match status" value="1"/>
</dbReference>
<dbReference type="Gene3D" id="3.80.30.20">
    <property type="entry name" value="tm_1862 like domain"/>
    <property type="match status" value="1"/>
</dbReference>
<comment type="cofactor">
    <cofactor evidence="1">
        <name>[4Fe-4S] cluster</name>
        <dbReference type="ChEBI" id="CHEBI:49883"/>
    </cofactor>
</comment>
<dbReference type="PANTHER" id="PTHR43409:SF16">
    <property type="entry name" value="SLR0320 PROTEIN"/>
    <property type="match status" value="1"/>
</dbReference>
<dbReference type="InterPro" id="IPR051198">
    <property type="entry name" value="BchE-like"/>
</dbReference>
<name>A0A382R648_9ZZZZ</name>
<sequence length="324" mass="36979">VWNSHLSNIICEFAKEKNLNILSFLGGPEFPGGTGARRIENTFKDKTYDKCYKYLIERSAVDYFAYSDGEVAVVELLRKFTESNLSVKLMKDKNESVKGCASISKDKKKLSVGEYIPRIGMDGSIKNEGRDVIPSPYLTGLLDKFLDGGLVPQLETARGCPFLCTFCDQGLDMSKMTTFSVERLSEEVMYIGKKLLNKGTNKLLISDANWGMYEKDVRFADGILKVMEKYDWPKLIWCTVPKSNWKNLLTINDKLKNRVDLGFSMQSLDDDVLDEIKRKNWTRDQYVDWAKELRKRGRAASNEMIIPLPGETEKGYNEGVKFLM</sequence>
<dbReference type="GO" id="GO:0051536">
    <property type="term" value="F:iron-sulfur cluster binding"/>
    <property type="evidence" value="ECO:0007669"/>
    <property type="project" value="UniProtKB-KW"/>
</dbReference>
<evidence type="ECO:0000256" key="3">
    <source>
        <dbReference type="ARBA" id="ARBA00022723"/>
    </source>
</evidence>
<dbReference type="CDD" id="cd01335">
    <property type="entry name" value="Radical_SAM"/>
    <property type="match status" value="1"/>
</dbReference>
<evidence type="ECO:0000256" key="1">
    <source>
        <dbReference type="ARBA" id="ARBA00001966"/>
    </source>
</evidence>
<dbReference type="SFLD" id="SFLDG01082">
    <property type="entry name" value="B12-binding_domain_containing"/>
    <property type="match status" value="1"/>
</dbReference>
<dbReference type="AlphaFoldDB" id="A0A382R648"/>
<dbReference type="EMBL" id="UINC01119404">
    <property type="protein sequence ID" value="SVC93199.1"/>
    <property type="molecule type" value="Genomic_DNA"/>
</dbReference>
<evidence type="ECO:0000256" key="2">
    <source>
        <dbReference type="ARBA" id="ARBA00022691"/>
    </source>
</evidence>